<dbReference type="AlphaFoldDB" id="A0A381PPA3"/>
<reference evidence="1" key="1">
    <citation type="submission" date="2018-05" db="EMBL/GenBank/DDBJ databases">
        <authorList>
            <person name="Lanie J.A."/>
            <person name="Ng W.-L."/>
            <person name="Kazmierczak K.M."/>
            <person name="Andrzejewski T.M."/>
            <person name="Davidsen T.M."/>
            <person name="Wayne K.J."/>
            <person name="Tettelin H."/>
            <person name="Glass J.I."/>
            <person name="Rusch D."/>
            <person name="Podicherti R."/>
            <person name="Tsui H.-C.T."/>
            <person name="Winkler M.E."/>
        </authorList>
    </citation>
    <scope>NUCLEOTIDE SEQUENCE</scope>
</reference>
<gene>
    <name evidence="1" type="ORF">METZ01_LOCUS20743</name>
</gene>
<dbReference type="InterPro" id="IPR016181">
    <property type="entry name" value="Acyl_CoA_acyltransferase"/>
</dbReference>
<dbReference type="Gene3D" id="3.40.630.30">
    <property type="match status" value="1"/>
</dbReference>
<evidence type="ECO:0008006" key="2">
    <source>
        <dbReference type="Google" id="ProtNLM"/>
    </source>
</evidence>
<dbReference type="InterPro" id="IPR039968">
    <property type="entry name" value="BcerS-like"/>
</dbReference>
<dbReference type="PANTHER" id="PTHR41368:SF1">
    <property type="entry name" value="PROTEIN YGHO"/>
    <property type="match status" value="1"/>
</dbReference>
<organism evidence="1">
    <name type="scientific">marine metagenome</name>
    <dbReference type="NCBI Taxonomy" id="408172"/>
    <lineage>
        <taxon>unclassified sequences</taxon>
        <taxon>metagenomes</taxon>
        <taxon>ecological metagenomes</taxon>
    </lineage>
</organism>
<protein>
    <recommendedName>
        <fullName evidence="2">N-acetyltransferase domain-containing protein</fullName>
    </recommendedName>
</protein>
<proteinExistence type="predicted"/>
<evidence type="ECO:0000313" key="1">
    <source>
        <dbReference type="EMBL" id="SUZ67889.1"/>
    </source>
</evidence>
<dbReference type="EMBL" id="UINC01001024">
    <property type="protein sequence ID" value="SUZ67889.1"/>
    <property type="molecule type" value="Genomic_DNA"/>
</dbReference>
<accession>A0A381PPA3</accession>
<dbReference type="SUPFAM" id="SSF55729">
    <property type="entry name" value="Acyl-CoA N-acyltransferases (Nat)"/>
    <property type="match status" value="1"/>
</dbReference>
<name>A0A381PPA3_9ZZZZ</name>
<dbReference type="PANTHER" id="PTHR41368">
    <property type="entry name" value="PROTEIN YGHO"/>
    <property type="match status" value="1"/>
</dbReference>
<sequence>MKLFHVNDKKTEKKFINVALNIYSNEKRWIRPLDKDINSVFNNKENKTFRHGKVSRWILVSENRLIGRIAAFYDNKSSKNNKLLSGGCGFFECINDQNAANLLFNKAKEWLINEGYQSMDGPINFGERDKWWGCLAKGFDIEPNYLQNYGKKYYTSLFENYGFKILFKQLTFLKKIKTPLSKKLQYKADRVKHNPNYNFKMLEKRYINKYIEDFMKIYNEAWAKYPGVSSLKLAQAQAIFKQLKPILDEKILWFAYNKKEPIGFMICIPEMNQIFKHVNGKLNLIGKIKTFYHLKIKKSCKKIIGLVFGIVPKHQGKGIDGALIMASSEMVQKKLAYTDIELNWIPDFNKAMIKVAQQIQATDEIKPGKIHHTYRYNFDRSIPVERITNK</sequence>